<dbReference type="Proteomes" id="UP000824496">
    <property type="component" value="Chromosome"/>
</dbReference>
<accession>A0ABM7UKF4</accession>
<gene>
    <name evidence="9" type="ORF">MANAM107_12390</name>
</gene>
<dbReference type="RefSeq" id="WP_223912495.1">
    <property type="nucleotide sequence ID" value="NZ_AP025017.1"/>
</dbReference>
<dbReference type="EMBL" id="AP025017">
    <property type="protein sequence ID" value="BDA64405.1"/>
    <property type="molecule type" value="Genomic_DNA"/>
</dbReference>
<evidence type="ECO:0000313" key="10">
    <source>
        <dbReference type="Proteomes" id="UP000824496"/>
    </source>
</evidence>
<reference evidence="9 10" key="1">
    <citation type="submission" date="2021-08" db="EMBL/GenBank/DDBJ databases">
        <title>Whole genome sequence of novel Actinomyces species strain MAS-1.</title>
        <authorList>
            <person name="Saito M."/>
            <person name="Kuwahara N."/>
            <person name="Takizawa T."/>
            <person name="Gotouda H."/>
            <person name="Ochiai T."/>
        </authorList>
    </citation>
    <scope>NUCLEOTIDE SEQUENCE [LARGE SCALE GENOMIC DNA]</scope>
    <source>
        <strain evidence="9 10">MAS-1</strain>
    </source>
</reference>
<comment type="similarity">
    <text evidence="2">Belongs to the ABC-4 integral membrane protein family. LolC/E subfamily.</text>
</comment>
<evidence type="ECO:0000256" key="3">
    <source>
        <dbReference type="ARBA" id="ARBA00022475"/>
    </source>
</evidence>
<comment type="subcellular location">
    <subcellularLocation>
        <location evidence="1">Cell membrane</location>
        <topology evidence="1">Multi-pass membrane protein</topology>
    </subcellularLocation>
</comment>
<evidence type="ECO:0000256" key="1">
    <source>
        <dbReference type="ARBA" id="ARBA00004651"/>
    </source>
</evidence>
<dbReference type="InterPro" id="IPR003838">
    <property type="entry name" value="ABC3_permease_C"/>
</dbReference>
<dbReference type="PANTHER" id="PTHR30489:SF0">
    <property type="entry name" value="LIPOPROTEIN-RELEASING SYSTEM TRANSMEMBRANE PROTEIN LOLE"/>
    <property type="match status" value="1"/>
</dbReference>
<feature type="transmembrane region" description="Helical" evidence="7">
    <location>
        <begin position="16"/>
        <end position="38"/>
    </location>
</feature>
<feature type="transmembrane region" description="Helical" evidence="7">
    <location>
        <begin position="232"/>
        <end position="255"/>
    </location>
</feature>
<evidence type="ECO:0000313" key="9">
    <source>
        <dbReference type="EMBL" id="BDA64405.1"/>
    </source>
</evidence>
<name>A0ABM7UKF4_9ACTO</name>
<feature type="transmembrane region" description="Helical" evidence="7">
    <location>
        <begin position="203"/>
        <end position="226"/>
    </location>
</feature>
<evidence type="ECO:0000256" key="6">
    <source>
        <dbReference type="ARBA" id="ARBA00023136"/>
    </source>
</evidence>
<dbReference type="Pfam" id="PF02687">
    <property type="entry name" value="FtsX"/>
    <property type="match status" value="2"/>
</dbReference>
<evidence type="ECO:0000256" key="5">
    <source>
        <dbReference type="ARBA" id="ARBA00022989"/>
    </source>
</evidence>
<feature type="transmembrane region" description="Helical" evidence="7">
    <location>
        <begin position="105"/>
        <end position="129"/>
    </location>
</feature>
<feature type="transmembrane region" description="Helical" evidence="7">
    <location>
        <begin position="292"/>
        <end position="313"/>
    </location>
</feature>
<evidence type="ECO:0000256" key="2">
    <source>
        <dbReference type="ARBA" id="ARBA00005236"/>
    </source>
</evidence>
<keyword evidence="5 7" id="KW-1133">Transmembrane helix</keyword>
<feature type="domain" description="ABC3 transporter permease C-terminal" evidence="8">
    <location>
        <begin position="62"/>
        <end position="177"/>
    </location>
</feature>
<feature type="domain" description="ABC3 transporter permease C-terminal" evidence="8">
    <location>
        <begin position="336"/>
        <end position="433"/>
    </location>
</feature>
<organism evidence="9 10">
    <name type="scientific">Actinomyces capricornis</name>
    <dbReference type="NCBI Taxonomy" id="2755559"/>
    <lineage>
        <taxon>Bacteria</taxon>
        <taxon>Bacillati</taxon>
        <taxon>Actinomycetota</taxon>
        <taxon>Actinomycetes</taxon>
        <taxon>Actinomycetales</taxon>
        <taxon>Actinomycetaceae</taxon>
        <taxon>Actinomyces</taxon>
    </lineage>
</organism>
<evidence type="ECO:0000256" key="7">
    <source>
        <dbReference type="SAM" id="Phobius"/>
    </source>
</evidence>
<dbReference type="InterPro" id="IPR051447">
    <property type="entry name" value="Lipoprotein-release_system"/>
</dbReference>
<keyword evidence="6 7" id="KW-0472">Membrane</keyword>
<sequence>MIRLLLADLRHHGGSWAWTLAIAVVAASCIAGQFRVVHGALALARSTGDADIIESANVISGLLITGVVLSATAVLSSTSGLAVSQREREHGLWKALGMSPSTVRGLILGQLLALGLLASLVSVPLSIPLGRLLLDQLVSDGVFPPTSSLRWEAADLIWTALISAGTLVLGGRSAARRAACAPEAVLLRGTGGGGAPGRDTGRIVLRILGVVIAAAGWVAGLVVITVSDDGEAGIQAVFNGSLSALVLLCLLCAWITPLLERMVAALVPGRGVAWHVAGRTCALESRRSSATVLPFVVAIGLVAIVLGVAAGLPGASSSAFFSLFGLPFLVAWTGGVAVIAMSAGQRQRDAALLRAAGAEERDVLLMEVLEGVIHAVAACLIGLLVALAAAVLMARLLNRSVVEMLMGFANGPTAIVCGATLLTTCLAVVASSRVSALVGRQSPAQVLRARE</sequence>
<keyword evidence="10" id="KW-1185">Reference proteome</keyword>
<feature type="transmembrane region" description="Helical" evidence="7">
    <location>
        <begin position="364"/>
        <end position="393"/>
    </location>
</feature>
<evidence type="ECO:0000256" key="4">
    <source>
        <dbReference type="ARBA" id="ARBA00022692"/>
    </source>
</evidence>
<proteinExistence type="inferred from homology"/>
<feature type="transmembrane region" description="Helical" evidence="7">
    <location>
        <begin position="413"/>
        <end position="431"/>
    </location>
</feature>
<keyword evidence="3" id="KW-1003">Cell membrane</keyword>
<feature type="transmembrane region" description="Helical" evidence="7">
    <location>
        <begin position="149"/>
        <end position="169"/>
    </location>
</feature>
<feature type="transmembrane region" description="Helical" evidence="7">
    <location>
        <begin position="58"/>
        <end position="84"/>
    </location>
</feature>
<keyword evidence="4 7" id="KW-0812">Transmembrane</keyword>
<dbReference type="PROSITE" id="PS51257">
    <property type="entry name" value="PROKAR_LIPOPROTEIN"/>
    <property type="match status" value="1"/>
</dbReference>
<evidence type="ECO:0000259" key="8">
    <source>
        <dbReference type="Pfam" id="PF02687"/>
    </source>
</evidence>
<dbReference type="PANTHER" id="PTHR30489">
    <property type="entry name" value="LIPOPROTEIN-RELEASING SYSTEM TRANSMEMBRANE PROTEIN LOLE"/>
    <property type="match status" value="1"/>
</dbReference>
<feature type="transmembrane region" description="Helical" evidence="7">
    <location>
        <begin position="319"/>
        <end position="343"/>
    </location>
</feature>
<protein>
    <recommendedName>
        <fullName evidence="8">ABC3 transporter permease C-terminal domain-containing protein</fullName>
    </recommendedName>
</protein>